<dbReference type="InterPro" id="IPR034660">
    <property type="entry name" value="DinB/YfiT-like"/>
</dbReference>
<evidence type="ECO:0000313" key="3">
    <source>
        <dbReference type="Proteomes" id="UP000319836"/>
    </source>
</evidence>
<sequence length="156" mass="17257">MGEIRRIQEQLERSFNGESWHGPAVLEVLADVSPDQAAARPIAAAHGIGEITLHMATWKSVVARRVRGDVVDKVPDDMDWPRFEGGPAWSAALQRLRTAHQELIEALGSLREEQLDQPPYPGASTRYVQLHGAIQHDLYHAGQIAVLKKGREGVET</sequence>
<comment type="caution">
    <text evidence="2">The sequence shown here is derived from an EMBL/GenBank/DDBJ whole genome shotgun (WGS) entry which is preliminary data.</text>
</comment>
<accession>A0A538U566</accession>
<evidence type="ECO:0000313" key="2">
    <source>
        <dbReference type="EMBL" id="TMQ71035.1"/>
    </source>
</evidence>
<dbReference type="Proteomes" id="UP000319836">
    <property type="component" value="Unassembled WGS sequence"/>
</dbReference>
<dbReference type="Pfam" id="PF12867">
    <property type="entry name" value="DinB_2"/>
    <property type="match status" value="1"/>
</dbReference>
<name>A0A538U566_UNCEI</name>
<feature type="domain" description="DinB-like" evidence="1">
    <location>
        <begin position="24"/>
        <end position="144"/>
    </location>
</feature>
<dbReference type="EMBL" id="VBPA01000158">
    <property type="protein sequence ID" value="TMQ71035.1"/>
    <property type="molecule type" value="Genomic_DNA"/>
</dbReference>
<evidence type="ECO:0000259" key="1">
    <source>
        <dbReference type="Pfam" id="PF12867"/>
    </source>
</evidence>
<reference evidence="2 3" key="1">
    <citation type="journal article" date="2019" name="Nat. Microbiol.">
        <title>Mediterranean grassland soil C-N compound turnover is dependent on rainfall and depth, and is mediated by genomically divergent microorganisms.</title>
        <authorList>
            <person name="Diamond S."/>
            <person name="Andeer P.F."/>
            <person name="Li Z."/>
            <person name="Crits-Christoph A."/>
            <person name="Burstein D."/>
            <person name="Anantharaman K."/>
            <person name="Lane K.R."/>
            <person name="Thomas B.C."/>
            <person name="Pan C."/>
            <person name="Northen T.R."/>
            <person name="Banfield J.F."/>
        </authorList>
    </citation>
    <scope>NUCLEOTIDE SEQUENCE [LARGE SCALE GENOMIC DNA]</scope>
    <source>
        <strain evidence="2">WS_10</strain>
    </source>
</reference>
<protein>
    <submittedName>
        <fullName evidence="2">DinB family protein</fullName>
    </submittedName>
</protein>
<dbReference type="SUPFAM" id="SSF109854">
    <property type="entry name" value="DinB/YfiT-like putative metalloenzymes"/>
    <property type="match status" value="1"/>
</dbReference>
<dbReference type="InterPro" id="IPR024775">
    <property type="entry name" value="DinB-like"/>
</dbReference>
<dbReference type="AlphaFoldDB" id="A0A538U566"/>
<proteinExistence type="predicted"/>
<gene>
    <name evidence="2" type="ORF">E6K80_06720</name>
</gene>
<dbReference type="Gene3D" id="1.20.120.450">
    <property type="entry name" value="dinb family like domain"/>
    <property type="match status" value="1"/>
</dbReference>
<organism evidence="2 3">
    <name type="scientific">Eiseniibacteriota bacterium</name>
    <dbReference type="NCBI Taxonomy" id="2212470"/>
    <lineage>
        <taxon>Bacteria</taxon>
        <taxon>Candidatus Eiseniibacteriota</taxon>
    </lineage>
</organism>